<keyword evidence="6" id="KW-0732">Signal</keyword>
<evidence type="ECO:0000256" key="1">
    <source>
        <dbReference type="ARBA" id="ARBA00004651"/>
    </source>
</evidence>
<evidence type="ECO:0000256" key="3">
    <source>
        <dbReference type="ARBA" id="ARBA00022692"/>
    </source>
</evidence>
<accession>A0A918XPH9</accession>
<keyword evidence="9" id="KW-1185">Reference proteome</keyword>
<dbReference type="Pfam" id="PF17200">
    <property type="entry name" value="sCache_2"/>
    <property type="match status" value="1"/>
</dbReference>
<keyword evidence="5" id="KW-0472">Membrane</keyword>
<comment type="subcellular location">
    <subcellularLocation>
        <location evidence="1">Cell membrane</location>
        <topology evidence="1">Multi-pass membrane protein</topology>
    </subcellularLocation>
</comment>
<feature type="chain" id="PRO_5037576569" description="Single Cache domain-containing protein" evidence="6">
    <location>
        <begin position="26"/>
        <end position="151"/>
    </location>
</feature>
<keyword evidence="2" id="KW-1003">Cell membrane</keyword>
<dbReference type="SMART" id="SM01049">
    <property type="entry name" value="Cache_2"/>
    <property type="match status" value="1"/>
</dbReference>
<feature type="signal peptide" evidence="6">
    <location>
        <begin position="1"/>
        <end position="25"/>
    </location>
</feature>
<dbReference type="InterPro" id="IPR033480">
    <property type="entry name" value="sCache_2"/>
</dbReference>
<dbReference type="Gene3D" id="3.30.450.20">
    <property type="entry name" value="PAS domain"/>
    <property type="match status" value="1"/>
</dbReference>
<evidence type="ECO:0000313" key="8">
    <source>
        <dbReference type="EMBL" id="GHD44569.1"/>
    </source>
</evidence>
<gene>
    <name evidence="8" type="ORF">GCM10017083_12110</name>
</gene>
<sequence length="151" mass="16124">MLTNVFRGLAAAMVAVFLAVSPAGAAERASVDEAKAMAEKAAAYLKAEGKDKALPAFNGDAQFKDRDLYVFVIDDAGATVAHGANANLVGKNLKELRDPTGKLFVQEMMAIKDSGWVDYSWQNPTTKAIEPKRSYVVRVADVVVGVGAYVK</sequence>
<evidence type="ECO:0000256" key="4">
    <source>
        <dbReference type="ARBA" id="ARBA00022989"/>
    </source>
</evidence>
<comment type="caution">
    <text evidence="8">The sequence shown here is derived from an EMBL/GenBank/DDBJ whole genome shotgun (WGS) entry which is preliminary data.</text>
</comment>
<dbReference type="GO" id="GO:0005886">
    <property type="term" value="C:plasma membrane"/>
    <property type="evidence" value="ECO:0007669"/>
    <property type="project" value="UniProtKB-SubCell"/>
</dbReference>
<name>A0A918XPH9_9PROT</name>
<dbReference type="EMBL" id="BMZS01000002">
    <property type="protein sequence ID" value="GHD44569.1"/>
    <property type="molecule type" value="Genomic_DNA"/>
</dbReference>
<dbReference type="RefSeq" id="WP_189988025.1">
    <property type="nucleotide sequence ID" value="NZ_BMZS01000002.1"/>
</dbReference>
<keyword evidence="4" id="KW-1133">Transmembrane helix</keyword>
<organism evidence="8 9">
    <name type="scientific">Thalassobaculum fulvum</name>
    <dbReference type="NCBI Taxonomy" id="1633335"/>
    <lineage>
        <taxon>Bacteria</taxon>
        <taxon>Pseudomonadati</taxon>
        <taxon>Pseudomonadota</taxon>
        <taxon>Alphaproteobacteria</taxon>
        <taxon>Rhodospirillales</taxon>
        <taxon>Thalassobaculaceae</taxon>
        <taxon>Thalassobaculum</taxon>
    </lineage>
</organism>
<dbReference type="AlphaFoldDB" id="A0A918XPH9"/>
<reference evidence="8" key="1">
    <citation type="journal article" date="2014" name="Int. J. Syst. Evol. Microbiol.">
        <title>Complete genome sequence of Corynebacterium casei LMG S-19264T (=DSM 44701T), isolated from a smear-ripened cheese.</title>
        <authorList>
            <consortium name="US DOE Joint Genome Institute (JGI-PGF)"/>
            <person name="Walter F."/>
            <person name="Albersmeier A."/>
            <person name="Kalinowski J."/>
            <person name="Ruckert C."/>
        </authorList>
    </citation>
    <scope>NUCLEOTIDE SEQUENCE</scope>
    <source>
        <strain evidence="8">KCTC 42651</strain>
    </source>
</reference>
<evidence type="ECO:0000313" key="9">
    <source>
        <dbReference type="Proteomes" id="UP000630353"/>
    </source>
</evidence>
<evidence type="ECO:0000259" key="7">
    <source>
        <dbReference type="SMART" id="SM01049"/>
    </source>
</evidence>
<proteinExistence type="predicted"/>
<protein>
    <recommendedName>
        <fullName evidence="7">Single Cache domain-containing protein</fullName>
    </recommendedName>
</protein>
<evidence type="ECO:0000256" key="2">
    <source>
        <dbReference type="ARBA" id="ARBA00022475"/>
    </source>
</evidence>
<evidence type="ECO:0000256" key="6">
    <source>
        <dbReference type="SAM" id="SignalP"/>
    </source>
</evidence>
<evidence type="ECO:0000256" key="5">
    <source>
        <dbReference type="ARBA" id="ARBA00023136"/>
    </source>
</evidence>
<dbReference type="Proteomes" id="UP000630353">
    <property type="component" value="Unassembled WGS sequence"/>
</dbReference>
<feature type="domain" description="Single Cache" evidence="7">
    <location>
        <begin position="23"/>
        <end position="106"/>
    </location>
</feature>
<reference evidence="8" key="2">
    <citation type="submission" date="2020-09" db="EMBL/GenBank/DDBJ databases">
        <authorList>
            <person name="Sun Q."/>
            <person name="Kim S."/>
        </authorList>
    </citation>
    <scope>NUCLEOTIDE SEQUENCE</scope>
    <source>
        <strain evidence="8">KCTC 42651</strain>
    </source>
</reference>
<keyword evidence="3" id="KW-0812">Transmembrane</keyword>